<dbReference type="Pfam" id="PF01926">
    <property type="entry name" value="MMR_HSR1"/>
    <property type="match status" value="1"/>
</dbReference>
<dbReference type="EMBL" id="CAJNON010000262">
    <property type="protein sequence ID" value="CAF1152586.1"/>
    <property type="molecule type" value="Genomic_DNA"/>
</dbReference>
<accession>A0A814STC5</accession>
<dbReference type="EMBL" id="CAJNOE010000072">
    <property type="protein sequence ID" value="CAF0860771.1"/>
    <property type="molecule type" value="Genomic_DNA"/>
</dbReference>
<evidence type="ECO:0000313" key="3">
    <source>
        <dbReference type="EMBL" id="CAF0860771.1"/>
    </source>
</evidence>
<dbReference type="Proteomes" id="UP000663891">
    <property type="component" value="Unassembled WGS sequence"/>
</dbReference>
<comment type="caution">
    <text evidence="4">The sequence shown here is derived from an EMBL/GenBank/DDBJ whole genome shotgun (WGS) entry which is preliminary data.</text>
</comment>
<evidence type="ECO:0000259" key="2">
    <source>
        <dbReference type="Pfam" id="PF01926"/>
    </source>
</evidence>
<organism evidence="4 7">
    <name type="scientific">Adineta steineri</name>
    <dbReference type="NCBI Taxonomy" id="433720"/>
    <lineage>
        <taxon>Eukaryota</taxon>
        <taxon>Metazoa</taxon>
        <taxon>Spiralia</taxon>
        <taxon>Gnathifera</taxon>
        <taxon>Rotifera</taxon>
        <taxon>Eurotatoria</taxon>
        <taxon>Bdelloidea</taxon>
        <taxon>Adinetida</taxon>
        <taxon>Adinetidae</taxon>
        <taxon>Adineta</taxon>
    </lineage>
</organism>
<feature type="domain" description="G" evidence="2">
    <location>
        <begin position="133"/>
        <end position="235"/>
    </location>
</feature>
<dbReference type="SUPFAM" id="SSF52540">
    <property type="entry name" value="P-loop containing nucleoside triphosphate hydrolases"/>
    <property type="match status" value="1"/>
</dbReference>
<dbReference type="Proteomes" id="UP000663868">
    <property type="component" value="Unassembled WGS sequence"/>
</dbReference>
<proteinExistence type="predicted"/>
<evidence type="ECO:0000313" key="7">
    <source>
        <dbReference type="Proteomes" id="UP000663891"/>
    </source>
</evidence>
<evidence type="ECO:0000313" key="5">
    <source>
        <dbReference type="EMBL" id="CAF4021243.1"/>
    </source>
</evidence>
<dbReference type="InterPro" id="IPR027417">
    <property type="entry name" value="P-loop_NTPase"/>
</dbReference>
<sequence>MCETLILWSLNCEAYSNLNNTEILFIVEPAPGAVPATTPATAPATALATARAAEYPAQIRGSSEEAQELRRELDKYRKRNEKLMVRFEELMETLKNKRIKNFEDLAARDQESKIALVTLAKEAEAAPLVGLNIGFFGLTSTGKSTMLNSMFGKKVAETGYGETTTKITKYAGNKFILWDVPGRNDEVSYFTLEYISFFKGLKHRLVLIQATVKDMSSMMKLLDEINLDYDIVVNKFDMVPTGEQETFKNKIKNEIKDIGLKGGRNVYFISAENIESFDWLTMINHLTT</sequence>
<dbReference type="Gene3D" id="3.40.50.300">
    <property type="entry name" value="P-loop containing nucleotide triphosphate hydrolases"/>
    <property type="match status" value="1"/>
</dbReference>
<dbReference type="Proteomes" id="UP000663860">
    <property type="component" value="Unassembled WGS sequence"/>
</dbReference>
<evidence type="ECO:0000256" key="1">
    <source>
        <dbReference type="SAM" id="Coils"/>
    </source>
</evidence>
<evidence type="ECO:0000313" key="6">
    <source>
        <dbReference type="EMBL" id="CAF4074667.1"/>
    </source>
</evidence>
<dbReference type="Proteomes" id="UP000663881">
    <property type="component" value="Unassembled WGS sequence"/>
</dbReference>
<reference evidence="4" key="1">
    <citation type="submission" date="2021-02" db="EMBL/GenBank/DDBJ databases">
        <authorList>
            <person name="Nowell W R."/>
        </authorList>
    </citation>
    <scope>NUCLEOTIDE SEQUENCE</scope>
</reference>
<dbReference type="InterPro" id="IPR006073">
    <property type="entry name" value="GTP-bd"/>
</dbReference>
<name>A0A814STC5_9BILA</name>
<protein>
    <recommendedName>
        <fullName evidence="2">G domain-containing protein</fullName>
    </recommendedName>
</protein>
<dbReference type="GO" id="GO:0005525">
    <property type="term" value="F:GTP binding"/>
    <property type="evidence" value="ECO:0007669"/>
    <property type="project" value="InterPro"/>
</dbReference>
<dbReference type="CDD" id="cd00882">
    <property type="entry name" value="Ras_like_GTPase"/>
    <property type="match status" value="1"/>
</dbReference>
<keyword evidence="1" id="KW-0175">Coiled coil</keyword>
<gene>
    <name evidence="3" type="ORF">IZO911_LOCUS10115</name>
    <name evidence="5" type="ORF">KXQ929_LOCUS29692</name>
    <name evidence="6" type="ORF">OKA104_LOCUS34191</name>
    <name evidence="4" type="ORF">VCS650_LOCUS22898</name>
</gene>
<dbReference type="EMBL" id="CAJOBB010003112">
    <property type="protein sequence ID" value="CAF4021243.1"/>
    <property type="molecule type" value="Genomic_DNA"/>
</dbReference>
<feature type="coiled-coil region" evidence="1">
    <location>
        <begin position="59"/>
        <end position="100"/>
    </location>
</feature>
<dbReference type="OrthoDB" id="10044395at2759"/>
<dbReference type="EMBL" id="CAJOAY010004563">
    <property type="protein sequence ID" value="CAF4074667.1"/>
    <property type="molecule type" value="Genomic_DNA"/>
</dbReference>
<evidence type="ECO:0000313" key="4">
    <source>
        <dbReference type="EMBL" id="CAF1152586.1"/>
    </source>
</evidence>
<dbReference type="AlphaFoldDB" id="A0A814STC5"/>